<accession>E9G9I4</accession>
<sequence>MEESIQDSSDDQEDVSYVLANCPSFSSPLVCYSRGFYTSTQYSPSVIDSSQSSNLPRHSNDAEQAPVGVSTPRFVLCQQGDAVQRAWEKLTTIDCRAQCNFNGVRRGKNQKHPLKESVITAALFAGIRANSQFASCTDATLEHETIRSFVRAPEAVRRRGLAAATAVEVEDADRRPQR</sequence>
<dbReference type="PANTHER" id="PTHR34153">
    <property type="entry name" value="SI:CH211-262H13.3-RELATED-RELATED"/>
    <property type="match status" value="1"/>
</dbReference>
<reference evidence="1 2" key="1">
    <citation type="journal article" date="2011" name="Science">
        <title>The ecoresponsive genome of Daphnia pulex.</title>
        <authorList>
            <person name="Colbourne J.K."/>
            <person name="Pfrender M.E."/>
            <person name="Gilbert D."/>
            <person name="Thomas W.K."/>
            <person name="Tucker A."/>
            <person name="Oakley T.H."/>
            <person name="Tokishita S."/>
            <person name="Aerts A."/>
            <person name="Arnold G.J."/>
            <person name="Basu M.K."/>
            <person name="Bauer D.J."/>
            <person name="Caceres C.E."/>
            <person name="Carmel L."/>
            <person name="Casola C."/>
            <person name="Choi J.H."/>
            <person name="Detter J.C."/>
            <person name="Dong Q."/>
            <person name="Dusheyko S."/>
            <person name="Eads B.D."/>
            <person name="Frohlich T."/>
            <person name="Geiler-Samerotte K.A."/>
            <person name="Gerlach D."/>
            <person name="Hatcher P."/>
            <person name="Jogdeo S."/>
            <person name="Krijgsveld J."/>
            <person name="Kriventseva E.V."/>
            <person name="Kultz D."/>
            <person name="Laforsch C."/>
            <person name="Lindquist E."/>
            <person name="Lopez J."/>
            <person name="Manak J.R."/>
            <person name="Muller J."/>
            <person name="Pangilinan J."/>
            <person name="Patwardhan R.P."/>
            <person name="Pitluck S."/>
            <person name="Pritham E.J."/>
            <person name="Rechtsteiner A."/>
            <person name="Rho M."/>
            <person name="Rogozin I.B."/>
            <person name="Sakarya O."/>
            <person name="Salamov A."/>
            <person name="Schaack S."/>
            <person name="Shapiro H."/>
            <person name="Shiga Y."/>
            <person name="Skalitzky C."/>
            <person name="Smith Z."/>
            <person name="Souvorov A."/>
            <person name="Sung W."/>
            <person name="Tang Z."/>
            <person name="Tsuchiya D."/>
            <person name="Tu H."/>
            <person name="Vos H."/>
            <person name="Wang M."/>
            <person name="Wolf Y.I."/>
            <person name="Yamagata H."/>
            <person name="Yamada T."/>
            <person name="Ye Y."/>
            <person name="Shaw J.R."/>
            <person name="Andrews J."/>
            <person name="Crease T.J."/>
            <person name="Tang H."/>
            <person name="Lucas S.M."/>
            <person name="Robertson H.M."/>
            <person name="Bork P."/>
            <person name="Koonin E.V."/>
            <person name="Zdobnov E.M."/>
            <person name="Grigoriev I.V."/>
            <person name="Lynch M."/>
            <person name="Boore J.L."/>
        </authorList>
    </citation>
    <scope>NUCLEOTIDE SEQUENCE [LARGE SCALE GENOMIC DNA]</scope>
</reference>
<evidence type="ECO:0000313" key="2">
    <source>
        <dbReference type="Proteomes" id="UP000000305"/>
    </source>
</evidence>
<evidence type="ECO:0000313" key="1">
    <source>
        <dbReference type="EMBL" id="EFX83571.1"/>
    </source>
</evidence>
<organism evidence="1 2">
    <name type="scientific">Daphnia pulex</name>
    <name type="common">Water flea</name>
    <dbReference type="NCBI Taxonomy" id="6669"/>
    <lineage>
        <taxon>Eukaryota</taxon>
        <taxon>Metazoa</taxon>
        <taxon>Ecdysozoa</taxon>
        <taxon>Arthropoda</taxon>
        <taxon>Crustacea</taxon>
        <taxon>Branchiopoda</taxon>
        <taxon>Diplostraca</taxon>
        <taxon>Cladocera</taxon>
        <taxon>Anomopoda</taxon>
        <taxon>Daphniidae</taxon>
        <taxon>Daphnia</taxon>
    </lineage>
</organism>
<dbReference type="OrthoDB" id="6371090at2759"/>
<keyword evidence="2" id="KW-1185">Reference proteome</keyword>
<dbReference type="PhylomeDB" id="E9G9I4"/>
<protein>
    <submittedName>
        <fullName evidence="1">Uncharacterized protein</fullName>
    </submittedName>
</protein>
<dbReference type="Proteomes" id="UP000000305">
    <property type="component" value="Unassembled WGS sequence"/>
</dbReference>
<dbReference type="HOGENOM" id="CLU_1512121_0_0_1"/>
<name>E9G9I4_DAPPU</name>
<dbReference type="AlphaFoldDB" id="E9G9I4"/>
<dbReference type="PANTHER" id="PTHR34153:SF2">
    <property type="entry name" value="SI:CH211-262H13.3-RELATED"/>
    <property type="match status" value="1"/>
</dbReference>
<dbReference type="KEGG" id="dpx:DAPPUDRAFT_100142"/>
<proteinExistence type="predicted"/>
<dbReference type="InParanoid" id="E9G9I4"/>
<dbReference type="EMBL" id="GL732536">
    <property type="protein sequence ID" value="EFX83571.1"/>
    <property type="molecule type" value="Genomic_DNA"/>
</dbReference>
<gene>
    <name evidence="1" type="ORF">DAPPUDRAFT_100142</name>
</gene>